<dbReference type="SUPFAM" id="SSF56112">
    <property type="entry name" value="Protein kinase-like (PK-like)"/>
    <property type="match status" value="2"/>
</dbReference>
<dbReference type="InterPro" id="IPR017441">
    <property type="entry name" value="Protein_kinase_ATP_BS"/>
</dbReference>
<dbReference type="InterPro" id="IPR000719">
    <property type="entry name" value="Prot_kinase_dom"/>
</dbReference>
<dbReference type="PROSITE" id="PS50006">
    <property type="entry name" value="FHA_DOMAIN"/>
    <property type="match status" value="1"/>
</dbReference>
<dbReference type="SMART" id="SM00240">
    <property type="entry name" value="FHA"/>
    <property type="match status" value="1"/>
</dbReference>
<dbReference type="PROSITE" id="PS50294">
    <property type="entry name" value="WD_REPEATS_REGION"/>
    <property type="match status" value="10"/>
</dbReference>
<evidence type="ECO:0000259" key="7">
    <source>
        <dbReference type="PROSITE" id="PS50006"/>
    </source>
</evidence>
<accession>A0A6B3N9D2</accession>
<keyword evidence="9" id="KW-0808">Transferase</keyword>
<dbReference type="PANTHER" id="PTHR22847:SF637">
    <property type="entry name" value="WD REPEAT DOMAIN 5B"/>
    <property type="match status" value="1"/>
</dbReference>
<dbReference type="InterPro" id="IPR019775">
    <property type="entry name" value="WD40_repeat_CS"/>
</dbReference>
<dbReference type="InterPro" id="IPR000253">
    <property type="entry name" value="FHA_dom"/>
</dbReference>
<feature type="repeat" description="WD" evidence="5">
    <location>
        <begin position="864"/>
        <end position="905"/>
    </location>
</feature>
<dbReference type="SMART" id="SM00028">
    <property type="entry name" value="TPR"/>
    <property type="match status" value="1"/>
</dbReference>
<dbReference type="SUPFAM" id="SSF48452">
    <property type="entry name" value="TPR-like"/>
    <property type="match status" value="1"/>
</dbReference>
<dbReference type="SUPFAM" id="SSF49879">
    <property type="entry name" value="SMAD/FHA domain"/>
    <property type="match status" value="1"/>
</dbReference>
<feature type="repeat" description="WD" evidence="5">
    <location>
        <begin position="534"/>
        <end position="575"/>
    </location>
</feature>
<dbReference type="GO" id="GO:0004672">
    <property type="term" value="F:protein kinase activity"/>
    <property type="evidence" value="ECO:0007669"/>
    <property type="project" value="InterPro"/>
</dbReference>
<dbReference type="SMART" id="SM00320">
    <property type="entry name" value="WD40"/>
    <property type="match status" value="14"/>
</dbReference>
<keyword evidence="9" id="KW-0418">Kinase</keyword>
<feature type="binding site" evidence="6">
    <location>
        <position position="1467"/>
    </location>
    <ligand>
        <name>ATP</name>
        <dbReference type="ChEBI" id="CHEBI:30616"/>
    </ligand>
</feature>
<dbReference type="InterPro" id="IPR008271">
    <property type="entry name" value="Ser/Thr_kinase_AS"/>
</dbReference>
<dbReference type="GO" id="GO:0005524">
    <property type="term" value="F:ATP binding"/>
    <property type="evidence" value="ECO:0007669"/>
    <property type="project" value="UniProtKB-UniRule"/>
</dbReference>
<reference evidence="9" key="1">
    <citation type="submission" date="2019-11" db="EMBL/GenBank/DDBJ databases">
        <title>Genomic insights into an expanded diversity of filamentous marine cyanobacteria reveals the extraordinary biosynthetic potential of Moorea and Okeania.</title>
        <authorList>
            <person name="Ferreira Leao T."/>
            <person name="Wang M."/>
            <person name="Moss N."/>
            <person name="Da Silva R."/>
            <person name="Sanders J."/>
            <person name="Nurk S."/>
            <person name="Gurevich A."/>
            <person name="Humphrey G."/>
            <person name="Reher R."/>
            <person name="Zhu Q."/>
            <person name="Belda-Ferre P."/>
            <person name="Glukhov E."/>
            <person name="Rex R."/>
            <person name="Dorrestein P.C."/>
            <person name="Knight R."/>
            <person name="Pevzner P."/>
            <person name="Gerwick W.H."/>
            <person name="Gerwick L."/>
        </authorList>
    </citation>
    <scope>NUCLEOTIDE SEQUENCE</scope>
    <source>
        <strain evidence="9">SIO1C4</strain>
    </source>
</reference>
<feature type="domain" description="FHA" evidence="7">
    <location>
        <begin position="1266"/>
        <end position="1319"/>
    </location>
</feature>
<evidence type="ECO:0000256" key="2">
    <source>
        <dbReference type="ARBA" id="ARBA00022737"/>
    </source>
</evidence>
<feature type="repeat" description="WD" evidence="5">
    <location>
        <begin position="576"/>
        <end position="617"/>
    </location>
</feature>
<dbReference type="Pfam" id="PF00069">
    <property type="entry name" value="Pkinase"/>
    <property type="match status" value="2"/>
</dbReference>
<evidence type="ECO:0000256" key="3">
    <source>
        <dbReference type="ARBA" id="ARBA00022741"/>
    </source>
</evidence>
<feature type="domain" description="Protein kinase" evidence="8">
    <location>
        <begin position="19"/>
        <end position="306"/>
    </location>
</feature>
<dbReference type="PROSITE" id="PS50011">
    <property type="entry name" value="PROTEIN_KINASE_DOM"/>
    <property type="match status" value="2"/>
</dbReference>
<dbReference type="Pfam" id="PF00498">
    <property type="entry name" value="FHA"/>
    <property type="match status" value="1"/>
</dbReference>
<dbReference type="Gene3D" id="2.130.10.10">
    <property type="entry name" value="YVTN repeat-like/Quinoprotein amine dehydrogenase"/>
    <property type="match status" value="6"/>
</dbReference>
<dbReference type="Gene3D" id="1.10.510.10">
    <property type="entry name" value="Transferase(Phosphotransferase) domain 1"/>
    <property type="match status" value="2"/>
</dbReference>
<protein>
    <submittedName>
        <fullName evidence="9">Protein kinase</fullName>
    </submittedName>
</protein>
<dbReference type="InterPro" id="IPR015943">
    <property type="entry name" value="WD40/YVTN_repeat-like_dom_sf"/>
</dbReference>
<dbReference type="PANTHER" id="PTHR22847">
    <property type="entry name" value="WD40 REPEAT PROTEIN"/>
    <property type="match status" value="1"/>
</dbReference>
<feature type="domain" description="Protein kinase" evidence="8">
    <location>
        <begin position="1438"/>
        <end position="1721"/>
    </location>
</feature>
<organism evidence="9">
    <name type="scientific">Symploca sp. SIO1C4</name>
    <dbReference type="NCBI Taxonomy" id="2607765"/>
    <lineage>
        <taxon>Bacteria</taxon>
        <taxon>Bacillati</taxon>
        <taxon>Cyanobacteriota</taxon>
        <taxon>Cyanophyceae</taxon>
        <taxon>Coleofasciculales</taxon>
        <taxon>Coleofasciculaceae</taxon>
        <taxon>Symploca</taxon>
    </lineage>
</organism>
<feature type="repeat" description="WD" evidence="5">
    <location>
        <begin position="492"/>
        <end position="533"/>
    </location>
</feature>
<keyword evidence="4 6" id="KW-0067">ATP-binding</keyword>
<dbReference type="InterPro" id="IPR008984">
    <property type="entry name" value="SMAD_FHA_dom_sf"/>
</dbReference>
<dbReference type="InterPro" id="IPR019734">
    <property type="entry name" value="TPR_rpt"/>
</dbReference>
<feature type="repeat" description="WD" evidence="5">
    <location>
        <begin position="906"/>
        <end position="947"/>
    </location>
</feature>
<keyword evidence="2" id="KW-0677">Repeat</keyword>
<dbReference type="SMART" id="SM00220">
    <property type="entry name" value="S_TKc"/>
    <property type="match status" value="2"/>
</dbReference>
<evidence type="ECO:0000256" key="4">
    <source>
        <dbReference type="ARBA" id="ARBA00022840"/>
    </source>
</evidence>
<feature type="binding site" evidence="6">
    <location>
        <position position="48"/>
    </location>
    <ligand>
        <name>ATP</name>
        <dbReference type="ChEBI" id="CHEBI:30616"/>
    </ligand>
</feature>
<evidence type="ECO:0000313" key="9">
    <source>
        <dbReference type="EMBL" id="NER26694.1"/>
    </source>
</evidence>
<keyword evidence="1 5" id="KW-0853">WD repeat</keyword>
<dbReference type="Gene3D" id="2.60.200.20">
    <property type="match status" value="1"/>
</dbReference>
<feature type="repeat" description="WD" evidence="5">
    <location>
        <begin position="459"/>
        <end position="491"/>
    </location>
</feature>
<evidence type="ECO:0000256" key="5">
    <source>
        <dbReference type="PROSITE-ProRule" id="PRU00221"/>
    </source>
</evidence>
<evidence type="ECO:0000256" key="6">
    <source>
        <dbReference type="PROSITE-ProRule" id="PRU10141"/>
    </source>
</evidence>
<dbReference type="PROSITE" id="PS00107">
    <property type="entry name" value="PROTEIN_KINASE_ATP"/>
    <property type="match status" value="2"/>
</dbReference>
<dbReference type="PRINTS" id="PR00320">
    <property type="entry name" value="GPROTEINBRPT"/>
</dbReference>
<dbReference type="PROSITE" id="PS00678">
    <property type="entry name" value="WD_REPEATS_1"/>
    <property type="match status" value="7"/>
</dbReference>
<feature type="repeat" description="WD" evidence="5">
    <location>
        <begin position="1074"/>
        <end position="1105"/>
    </location>
</feature>
<feature type="repeat" description="WD" evidence="5">
    <location>
        <begin position="990"/>
        <end position="1031"/>
    </location>
</feature>
<feature type="repeat" description="WD" evidence="5">
    <location>
        <begin position="1032"/>
        <end position="1073"/>
    </location>
</feature>
<dbReference type="EMBL" id="JAAHFQ010000043">
    <property type="protein sequence ID" value="NER26694.1"/>
    <property type="molecule type" value="Genomic_DNA"/>
</dbReference>
<dbReference type="Gene3D" id="1.25.40.10">
    <property type="entry name" value="Tetratricopeptide repeat domain"/>
    <property type="match status" value="1"/>
</dbReference>
<dbReference type="InterPro" id="IPR036322">
    <property type="entry name" value="WD40_repeat_dom_sf"/>
</dbReference>
<dbReference type="InterPro" id="IPR001680">
    <property type="entry name" value="WD40_rpt"/>
</dbReference>
<dbReference type="Pfam" id="PF13432">
    <property type="entry name" value="TPR_16"/>
    <property type="match status" value="1"/>
</dbReference>
<dbReference type="PROSITE" id="PS00108">
    <property type="entry name" value="PROTEIN_KINASE_ST"/>
    <property type="match status" value="1"/>
</dbReference>
<dbReference type="SUPFAM" id="SSF50978">
    <property type="entry name" value="WD40 repeat-like"/>
    <property type="match status" value="2"/>
</dbReference>
<sequence length="1721" mass="191207">MSNRIGMRWKLGDIILDLYKVTDILGEGGFGEVYKVRHQSWNIDLAVKSPRPETVAAAGGVENFEREAETWVNLGLYPHIVSCYYVRRVDNTPLVFAEYMAGGSLHDWISNRRLYEGGARASLKRILDFAIQFAWGLHHAHEQGLIHQDVKPANAMLTPEGVVKVTDFGLAHAQVPSEIITSSELGGVSIEEHTLITAGSGGMTQGYCSPEQARQETLTKRTDLWSWGLSVLEMFQGERTWKSGILAAQALESYLQTASVESVGTVEMPTPVAQLLQRCFQENQEYRPRNLQLVAQELQQIYQQLLGEAYPRREPNLAKDTADSLNNRAVSLLDLGREDEALQLWEIALSSEPQHPESTYNRGLIEWRKGNSSDDRILLRELEASRAHTKDWKIDYLLSLVHLERDDCPQAIKILEAIQGEGTEFEEVKAALKLATGRLSNSKRLVPSFQSKIYCDTNSVCLSLDGSYILSGGNDKTLKLWEVATGKCLHSFEGHADAVQSVCLSPDERYALSGSRDQTLKLWEVATGKCLHTFEGHGDFVQAVCFSPDGRYAFSGSDDQTMKLWEIATGNCLHTFKGYRGRVSSISMSANGRYVLSGGPKDPMKLWEVATGLAVQTFEGDTDYVTSVCLSSDGRYVLSGDQSLKLWEVATGKCLRTFEGHKHWVKSVCLSPDGCYALSGGDDKTIKLWEVATGRCLRTFEGHRFWIKSLYLTPDARYALSGDSEMIKLWRVNGTSKPYLAPLTLSRVLATETIISIDLIYERELAQARVAQEQGNIIAAANHIRKARAQPGYSRNPEAVSAWTSLYACLPRQAFNGGWECATWEGHKNFVYSICMSKDGRYALSAGKTLKMWKVAKGRCLATFNTNTGYVTSLCMNQDGNYALSGSTDKTLKLWEVDTGLAVRTFKGHKDCVYSVCFNPNDRYALSGSRDQTLKLWEVSTGRCLRTFKGHRDWVNSVCISPNGLYALSGSTDKTLKLWQLAIGCCLDTFRGHKGRVYSVCYSPDGRYALSGSDDRTLKLWEIATGDCLRTFEGHTGYVSSVCFSGDGCYALSGSDDQTIKLWQVATGKCLRTFEGHTATVQEVCFSPDGTYALSGSTDKTCKLWVLDWELEDRASADWDEGARVYLETFLSLYKPALATLPDNREPDQAEVTSALSRQGTPSWTEVDFNNLMYTLSCAGYGWLQHSRVRQQLQAMIHTQAPTRFEQQGEGETQIEQLQEISEVRPNSPLFSVNPNPPQELAKVILTVTAGSLKGQEFEFSDRTTCIIGRANDCYLQLPNDEHHKTISRYHCLLDISPPAIRVRDLGSLHGTYVNGKIIGQRQSFQTPEEGAQIHFPEYDLSQGDEIKLGKTVFRVNIEGDNFEEATPNSFIERPVEATAILEKNNNSPSPQSILGNSSSYIDSPAPTPLFHPEASTLQEAAVQERAADPGFPSFEGYTTLQLLGKGGGGQVYLACNNQTQELVAIKVMLPRMAVNQHAIEMFLREVENTKALQHINVVQLLDYGYSGGRFFFTMEYCEGGNVADLMNQRGGRLSIDEAVPIILQALDGLEYAHKAEIPYVKLANATFGKGRGLVHRDFKPSNIFLTNVHGSRLVKVADYGLAKSFDQAGLSGLSMSGKMSGTPLFMPRQQAINFKYAKPEVDVWAAAASLYNMLTGEYPRDFTGKEPFLVLLQTDAVPIRRRDASIPKELAELIDLALVDKPQIHFKNAVAFKRALESVV</sequence>
<comment type="caution">
    <text evidence="9">The sequence shown here is derived from an EMBL/GenBank/DDBJ whole genome shotgun (WGS) entry which is preliminary data.</text>
</comment>
<dbReference type="InterPro" id="IPR011990">
    <property type="entry name" value="TPR-like_helical_dom_sf"/>
</dbReference>
<dbReference type="InterPro" id="IPR011009">
    <property type="entry name" value="Kinase-like_dom_sf"/>
</dbReference>
<feature type="repeat" description="WD" evidence="5">
    <location>
        <begin position="948"/>
        <end position="981"/>
    </location>
</feature>
<proteinExistence type="predicted"/>
<keyword evidence="3 6" id="KW-0547">Nucleotide-binding</keyword>
<name>A0A6B3N9D2_9CYAN</name>
<dbReference type="InterPro" id="IPR020472">
    <property type="entry name" value="WD40_PAC1"/>
</dbReference>
<evidence type="ECO:0000259" key="8">
    <source>
        <dbReference type="PROSITE" id="PS50011"/>
    </source>
</evidence>
<dbReference type="Pfam" id="PF00400">
    <property type="entry name" value="WD40"/>
    <property type="match status" value="14"/>
</dbReference>
<dbReference type="CDD" id="cd00200">
    <property type="entry name" value="WD40"/>
    <property type="match status" value="2"/>
</dbReference>
<gene>
    <name evidence="9" type="ORF">F6J89_03445</name>
</gene>
<feature type="repeat" description="WD" evidence="5">
    <location>
        <begin position="658"/>
        <end position="699"/>
    </location>
</feature>
<dbReference type="CDD" id="cd14014">
    <property type="entry name" value="STKc_PknB_like"/>
    <property type="match status" value="2"/>
</dbReference>
<evidence type="ECO:0000256" key="1">
    <source>
        <dbReference type="ARBA" id="ARBA00022574"/>
    </source>
</evidence>
<dbReference type="PROSITE" id="PS50082">
    <property type="entry name" value="WD_REPEATS_2"/>
    <property type="match status" value="11"/>
</dbReference>